<protein>
    <submittedName>
        <fullName evidence="1">Uncharacterized protein</fullName>
    </submittedName>
</protein>
<evidence type="ECO:0000313" key="1">
    <source>
        <dbReference type="EnsemblMetazoa" id="PPA08309.1"/>
    </source>
</evidence>
<name>A0A2A6B7X1_PRIPA</name>
<sequence length="318" mass="36762">MEDHDYETHSISHLNDFINGATVANVLRAARLSRNEQKEKECMRFLRAIVAPKLVGESAYWEIGKEFDIDFIKERSATLFMFSSIASAMVTGQRVYSFRRQPNCKFVELLDSSHPRSPVGLTAITDRSILRALRWAYKKNNLLVLKEYEVSLPQLAVAYMLAFTVCLLIPKSSYGYFQHFLCAYPGRLLFNEYQILHMANRFDFPDIRTGILMKIRTIEDIDAFKRDENYESQLSMVDKELFDIRADNIRKVLEKGIELTEPEQTELFTYDVRNGCSALSSCATRYVELSDKEKEDILEVEDNVYRGGFNAVVTDIIF</sequence>
<accession>A0A2A6B7X1</accession>
<reference evidence="2" key="1">
    <citation type="journal article" date="2008" name="Nat. Genet.">
        <title>The Pristionchus pacificus genome provides a unique perspective on nematode lifestyle and parasitism.</title>
        <authorList>
            <person name="Dieterich C."/>
            <person name="Clifton S.W."/>
            <person name="Schuster L.N."/>
            <person name="Chinwalla A."/>
            <person name="Delehaunty K."/>
            <person name="Dinkelacker I."/>
            <person name="Fulton L."/>
            <person name="Fulton R."/>
            <person name="Godfrey J."/>
            <person name="Minx P."/>
            <person name="Mitreva M."/>
            <person name="Roeseler W."/>
            <person name="Tian H."/>
            <person name="Witte H."/>
            <person name="Yang S.P."/>
            <person name="Wilson R.K."/>
            <person name="Sommer R.J."/>
        </authorList>
    </citation>
    <scope>NUCLEOTIDE SEQUENCE [LARGE SCALE GENOMIC DNA]</scope>
    <source>
        <strain evidence="2">PS312</strain>
    </source>
</reference>
<dbReference type="EnsemblMetazoa" id="PPA08309.1">
    <property type="protein sequence ID" value="PPA08309.1"/>
    <property type="gene ID" value="WBGene00097863"/>
</dbReference>
<evidence type="ECO:0000313" key="2">
    <source>
        <dbReference type="Proteomes" id="UP000005239"/>
    </source>
</evidence>
<dbReference type="Proteomes" id="UP000005239">
    <property type="component" value="Unassembled WGS sequence"/>
</dbReference>
<gene>
    <name evidence="1" type="primary">WBGene00097863</name>
</gene>
<keyword evidence="2" id="KW-1185">Reference proteome</keyword>
<dbReference type="AlphaFoldDB" id="A0A2A6B7X1"/>
<accession>A0A8R1U6J6</accession>
<proteinExistence type="predicted"/>
<organism evidence="1 2">
    <name type="scientific">Pristionchus pacificus</name>
    <name type="common">Parasitic nematode worm</name>
    <dbReference type="NCBI Taxonomy" id="54126"/>
    <lineage>
        <taxon>Eukaryota</taxon>
        <taxon>Metazoa</taxon>
        <taxon>Ecdysozoa</taxon>
        <taxon>Nematoda</taxon>
        <taxon>Chromadorea</taxon>
        <taxon>Rhabditida</taxon>
        <taxon>Rhabditina</taxon>
        <taxon>Diplogasteromorpha</taxon>
        <taxon>Diplogasteroidea</taxon>
        <taxon>Neodiplogasteridae</taxon>
        <taxon>Pristionchus</taxon>
    </lineage>
</organism>
<reference evidence="1" key="2">
    <citation type="submission" date="2022-06" db="UniProtKB">
        <authorList>
            <consortium name="EnsemblMetazoa"/>
        </authorList>
    </citation>
    <scope>IDENTIFICATION</scope>
    <source>
        <strain evidence="1">PS312</strain>
    </source>
</reference>